<reference evidence="17" key="1">
    <citation type="journal article" date="2014" name="Int. J. Syst. Evol. Microbiol.">
        <title>Complete genome sequence of Corynebacterium casei LMG S-19264T (=DSM 44701T), isolated from a smear-ripened cheese.</title>
        <authorList>
            <consortium name="US DOE Joint Genome Institute (JGI-PGF)"/>
            <person name="Walter F."/>
            <person name="Albersmeier A."/>
            <person name="Kalinowski J."/>
            <person name="Ruckert C."/>
        </authorList>
    </citation>
    <scope>NUCLEOTIDE SEQUENCE</scope>
    <source>
        <strain evidence="17">CGMCC 1.15179</strain>
    </source>
</reference>
<comment type="pathway">
    <text evidence="5 15">Pyrimidine metabolism; UMP biosynthesis via de novo pathway; orotate from (S)-dihydroorotate (quinone route): step 1/1.</text>
</comment>
<dbReference type="GO" id="GO:0006207">
    <property type="term" value="P:'de novo' pyrimidine nucleobase biosynthetic process"/>
    <property type="evidence" value="ECO:0007669"/>
    <property type="project" value="UniProtKB-UniRule"/>
</dbReference>
<evidence type="ECO:0000259" key="16">
    <source>
        <dbReference type="Pfam" id="PF01180"/>
    </source>
</evidence>
<dbReference type="SUPFAM" id="SSF51395">
    <property type="entry name" value="FMN-linked oxidoreductases"/>
    <property type="match status" value="1"/>
</dbReference>
<dbReference type="Pfam" id="PF01180">
    <property type="entry name" value="DHO_dh"/>
    <property type="match status" value="1"/>
</dbReference>
<comment type="subunit">
    <text evidence="7">Heterotetramer of 2 PyrK and 2 PyrD type B subunits.</text>
</comment>
<dbReference type="InterPro" id="IPR050074">
    <property type="entry name" value="DHO_dehydrogenase"/>
</dbReference>
<dbReference type="GO" id="GO:0005737">
    <property type="term" value="C:cytoplasm"/>
    <property type="evidence" value="ECO:0007669"/>
    <property type="project" value="InterPro"/>
</dbReference>
<dbReference type="InterPro" id="IPR005719">
    <property type="entry name" value="Dihydroorotate_DH_2"/>
</dbReference>
<feature type="active site" description="Nucleophile" evidence="15">
    <location>
        <position position="180"/>
    </location>
</feature>
<comment type="cofactor">
    <cofactor evidence="15">
        <name>FMN</name>
        <dbReference type="ChEBI" id="CHEBI:58210"/>
    </cofactor>
    <text evidence="15">Binds 1 FMN per subunit.</text>
</comment>
<comment type="similarity">
    <text evidence="6 15">Belongs to the dihydroorotate dehydrogenase family. Type 2 subfamily.</text>
</comment>
<dbReference type="AlphaFoldDB" id="A0A8J2VFV3"/>
<dbReference type="InterPro" id="IPR013785">
    <property type="entry name" value="Aldolase_TIM"/>
</dbReference>
<keyword evidence="8 15" id="KW-0285">Flavoprotein</keyword>
<dbReference type="GO" id="GO:0005886">
    <property type="term" value="C:plasma membrane"/>
    <property type="evidence" value="ECO:0007669"/>
    <property type="project" value="UniProtKB-SubCell"/>
</dbReference>
<comment type="function">
    <text evidence="2">Catalyzes the conversion of dihydroorotate to orotate with NAD(+) as electron acceptor.</text>
</comment>
<feature type="binding site" evidence="15">
    <location>
        <begin position="251"/>
        <end position="252"/>
    </location>
    <ligand>
        <name>substrate</name>
    </ligand>
</feature>
<feature type="binding site" evidence="15">
    <location>
        <position position="250"/>
    </location>
    <ligand>
        <name>FMN</name>
        <dbReference type="ChEBI" id="CHEBI:58210"/>
    </ligand>
</feature>
<dbReference type="CDD" id="cd04738">
    <property type="entry name" value="DHOD_2_like"/>
    <property type="match status" value="1"/>
</dbReference>
<keyword evidence="10 15" id="KW-0665">Pyrimidine biosynthesis</keyword>
<dbReference type="PROSITE" id="PS00912">
    <property type="entry name" value="DHODEHASE_2"/>
    <property type="match status" value="1"/>
</dbReference>
<evidence type="ECO:0000313" key="18">
    <source>
        <dbReference type="Proteomes" id="UP000625210"/>
    </source>
</evidence>
<gene>
    <name evidence="15 17" type="primary">pyrD</name>
    <name evidence="17" type="ORF">GCM10011571_01680</name>
</gene>
<dbReference type="Proteomes" id="UP000625210">
    <property type="component" value="Unassembled WGS sequence"/>
</dbReference>
<comment type="catalytic activity">
    <reaction evidence="14">
        <text>(S)-dihydroorotate + NAD(+) = orotate + NADH + H(+)</text>
        <dbReference type="Rhea" id="RHEA:13513"/>
        <dbReference type="ChEBI" id="CHEBI:15378"/>
        <dbReference type="ChEBI" id="CHEBI:30839"/>
        <dbReference type="ChEBI" id="CHEBI:30864"/>
        <dbReference type="ChEBI" id="CHEBI:57540"/>
        <dbReference type="ChEBI" id="CHEBI:57945"/>
        <dbReference type="EC" id="1.3.1.14"/>
    </reaction>
</comment>
<keyword evidence="15" id="KW-1003">Cell membrane</keyword>
<evidence type="ECO:0000256" key="3">
    <source>
        <dbReference type="ARBA" id="ARBA00004370"/>
    </source>
</evidence>
<dbReference type="NCBIfam" id="TIGR01036">
    <property type="entry name" value="pyrD_sub2"/>
    <property type="match status" value="1"/>
</dbReference>
<evidence type="ECO:0000256" key="1">
    <source>
        <dbReference type="ARBA" id="ARBA00003125"/>
    </source>
</evidence>
<protein>
    <recommendedName>
        <fullName evidence="15">Dihydroorotate dehydrogenase (quinone)</fullName>
        <ecNumber evidence="15">1.3.5.2</ecNumber>
    </recommendedName>
    <alternativeName>
        <fullName evidence="15">DHOdehase</fullName>
        <shortName evidence="15">DHOD</shortName>
        <shortName evidence="15">DHODase</shortName>
    </alternativeName>
    <alternativeName>
        <fullName evidence="15">Dihydroorotate oxidase</fullName>
    </alternativeName>
</protein>
<dbReference type="EC" id="1.3.5.2" evidence="15"/>
<evidence type="ECO:0000313" key="17">
    <source>
        <dbReference type="EMBL" id="GGE04361.1"/>
    </source>
</evidence>
<evidence type="ECO:0000256" key="6">
    <source>
        <dbReference type="ARBA" id="ARBA00005359"/>
    </source>
</evidence>
<dbReference type="NCBIfam" id="NF003645">
    <property type="entry name" value="PRK05286.1-2"/>
    <property type="match status" value="1"/>
</dbReference>
<keyword evidence="11 15" id="KW-0560">Oxidoreductase</keyword>
<evidence type="ECO:0000256" key="7">
    <source>
        <dbReference type="ARBA" id="ARBA00011669"/>
    </source>
</evidence>
<feature type="binding site" evidence="15">
    <location>
        <position position="177"/>
    </location>
    <ligand>
        <name>substrate</name>
    </ligand>
</feature>
<dbReference type="GO" id="GO:0004589">
    <property type="term" value="F:dihydroorotate dehydrogenase (NAD+) activity"/>
    <property type="evidence" value="ECO:0007669"/>
    <property type="project" value="UniProtKB-EC"/>
</dbReference>
<evidence type="ECO:0000256" key="5">
    <source>
        <dbReference type="ARBA" id="ARBA00005161"/>
    </source>
</evidence>
<feature type="binding site" evidence="15">
    <location>
        <position position="272"/>
    </location>
    <ligand>
        <name>FMN</name>
        <dbReference type="ChEBI" id="CHEBI:58210"/>
    </ligand>
</feature>
<dbReference type="PANTHER" id="PTHR48109">
    <property type="entry name" value="DIHYDROOROTATE DEHYDROGENASE (QUINONE), MITOCHONDRIAL-RELATED"/>
    <property type="match status" value="1"/>
</dbReference>
<feature type="binding site" evidence="15">
    <location>
        <position position="301"/>
    </location>
    <ligand>
        <name>FMN</name>
        <dbReference type="ChEBI" id="CHEBI:58210"/>
    </ligand>
</feature>
<evidence type="ECO:0000256" key="9">
    <source>
        <dbReference type="ARBA" id="ARBA00022643"/>
    </source>
</evidence>
<dbReference type="PROSITE" id="PS00911">
    <property type="entry name" value="DHODEHASE_1"/>
    <property type="match status" value="1"/>
</dbReference>
<evidence type="ECO:0000256" key="10">
    <source>
        <dbReference type="ARBA" id="ARBA00022975"/>
    </source>
</evidence>
<comment type="function">
    <text evidence="1 15">Catalyzes the conversion of dihydroorotate to orotate with quinone as electron acceptor.</text>
</comment>
<comment type="caution">
    <text evidence="17">The sequence shown here is derived from an EMBL/GenBank/DDBJ whole genome shotgun (WGS) entry which is preliminary data.</text>
</comment>
<feature type="domain" description="Dihydroorotate dehydrogenase catalytic" evidence="16">
    <location>
        <begin position="49"/>
        <end position="344"/>
    </location>
</feature>
<evidence type="ECO:0000256" key="4">
    <source>
        <dbReference type="ARBA" id="ARBA00004715"/>
    </source>
</evidence>
<evidence type="ECO:0000256" key="2">
    <source>
        <dbReference type="ARBA" id="ARBA00003616"/>
    </source>
</evidence>
<sequence length="360" mass="39949">MYAWIKKWLFRLDPEKAHEWTVKGLEAVQHSSALLWLMHRAYDWKDPRLAVSCCQMNFDNPVGLAAGFDKHARVYPALAALGFGFVEVGTLTPRPQPGNPQPRLYRLPEDEALINRMGFNNSGVIQAGAHFSDLPRPNIPIGVNLGKNKHTPQEQAAADYRMGLRALYRHGDYFVVNVSSPNTAGLRDLQHTEALYRLLSDVLGEREVMREETGEVRPVFLKVAPDLTDEQLNEIVQIGLGLGIDGLIAVNTTLARDGLKSAHQQETGGLSGRPLRERAVEVIRHLYRSTEGRVPIIGVGGIFTGEDAYATIRAGATLVQVYTGMIYRGPSIVKSINRELIRLMERDGLHSIQEAVGLDT</sequence>
<organism evidence="17 18">
    <name type="scientific">Marinithermofilum abyssi</name>
    <dbReference type="NCBI Taxonomy" id="1571185"/>
    <lineage>
        <taxon>Bacteria</taxon>
        <taxon>Bacillati</taxon>
        <taxon>Bacillota</taxon>
        <taxon>Bacilli</taxon>
        <taxon>Bacillales</taxon>
        <taxon>Thermoactinomycetaceae</taxon>
        <taxon>Marinithermofilum</taxon>
    </lineage>
</organism>
<comment type="subunit">
    <text evidence="15">Monomer.</text>
</comment>
<name>A0A8J2VFV3_9BACL</name>
<feature type="binding site" evidence="15">
    <location>
        <begin position="322"/>
        <end position="323"/>
    </location>
    <ligand>
        <name>FMN</name>
        <dbReference type="ChEBI" id="CHEBI:58210"/>
    </ligand>
</feature>
<dbReference type="UniPathway" id="UPA00070">
    <property type="reaction ID" value="UER00945"/>
</dbReference>
<keyword evidence="18" id="KW-1185">Reference proteome</keyword>
<feature type="binding site" evidence="15">
    <location>
        <begin position="66"/>
        <end position="70"/>
    </location>
    <ligand>
        <name>FMN</name>
        <dbReference type="ChEBI" id="CHEBI:58210"/>
    </ligand>
</feature>
<feature type="binding site" evidence="15">
    <location>
        <position position="70"/>
    </location>
    <ligand>
        <name>substrate</name>
    </ligand>
</feature>
<dbReference type="GO" id="GO:0044205">
    <property type="term" value="P:'de novo' UMP biosynthetic process"/>
    <property type="evidence" value="ECO:0007669"/>
    <property type="project" value="UniProtKB-UniRule"/>
</dbReference>
<reference evidence="17" key="2">
    <citation type="submission" date="2020-09" db="EMBL/GenBank/DDBJ databases">
        <authorList>
            <person name="Sun Q."/>
            <person name="Zhou Y."/>
        </authorList>
    </citation>
    <scope>NUCLEOTIDE SEQUENCE</scope>
    <source>
        <strain evidence="17">CGMCC 1.15179</strain>
    </source>
</reference>
<proteinExistence type="inferred from homology"/>
<evidence type="ECO:0000256" key="12">
    <source>
        <dbReference type="ARBA" id="ARBA00023136"/>
    </source>
</evidence>
<dbReference type="NCBIfam" id="NF003652">
    <property type="entry name" value="PRK05286.2-5"/>
    <property type="match status" value="1"/>
</dbReference>
<dbReference type="RefSeq" id="WP_188646035.1">
    <property type="nucleotide sequence ID" value="NZ_BMHQ01000001.1"/>
</dbReference>
<feature type="binding site" evidence="15">
    <location>
        <begin position="115"/>
        <end position="119"/>
    </location>
    <ligand>
        <name>substrate</name>
    </ligand>
</feature>
<dbReference type="HAMAP" id="MF_00225">
    <property type="entry name" value="DHO_dh_type2"/>
    <property type="match status" value="1"/>
</dbReference>
<comment type="subcellular location">
    <subcellularLocation>
        <location evidence="15">Cell membrane</location>
        <topology evidence="15">Peripheral membrane protein</topology>
    </subcellularLocation>
    <subcellularLocation>
        <location evidence="3">Membrane</location>
    </subcellularLocation>
</comment>
<evidence type="ECO:0000256" key="11">
    <source>
        <dbReference type="ARBA" id="ARBA00023002"/>
    </source>
</evidence>
<comment type="pathway">
    <text evidence="4">Pyrimidine metabolism; UMP biosynthesis via de novo pathway; orotate from (S)-dihydroorotate (NAD(+) route): step 1/1.</text>
</comment>
<feature type="binding site" evidence="15">
    <location>
        <position position="90"/>
    </location>
    <ligand>
        <name>FMN</name>
        <dbReference type="ChEBI" id="CHEBI:58210"/>
    </ligand>
</feature>
<dbReference type="GO" id="GO:0106430">
    <property type="term" value="F:dihydroorotate dehydrogenase (quinone) activity"/>
    <property type="evidence" value="ECO:0007669"/>
    <property type="project" value="UniProtKB-EC"/>
</dbReference>
<dbReference type="Gene3D" id="3.20.20.70">
    <property type="entry name" value="Aldolase class I"/>
    <property type="match status" value="1"/>
</dbReference>
<evidence type="ECO:0000256" key="14">
    <source>
        <dbReference type="ARBA" id="ARBA00048996"/>
    </source>
</evidence>
<dbReference type="InterPro" id="IPR001295">
    <property type="entry name" value="Dihydroorotate_DH_CS"/>
</dbReference>
<feature type="binding site" evidence="15">
    <location>
        <position position="177"/>
    </location>
    <ligand>
        <name>FMN</name>
        <dbReference type="ChEBI" id="CHEBI:58210"/>
    </ligand>
</feature>
<evidence type="ECO:0000256" key="8">
    <source>
        <dbReference type="ARBA" id="ARBA00022630"/>
    </source>
</evidence>
<keyword evidence="9 15" id="KW-0288">FMN</keyword>
<keyword evidence="12 15" id="KW-0472">Membrane</keyword>
<dbReference type="PANTHER" id="PTHR48109:SF4">
    <property type="entry name" value="DIHYDROOROTATE DEHYDROGENASE (QUINONE), MITOCHONDRIAL"/>
    <property type="match status" value="1"/>
</dbReference>
<feature type="binding site" evidence="15">
    <location>
        <position position="222"/>
    </location>
    <ligand>
        <name>FMN</name>
        <dbReference type="ChEBI" id="CHEBI:58210"/>
    </ligand>
</feature>
<feature type="binding site" evidence="15">
    <location>
        <position position="182"/>
    </location>
    <ligand>
        <name>substrate</name>
    </ligand>
</feature>
<evidence type="ECO:0000256" key="15">
    <source>
        <dbReference type="HAMAP-Rule" id="MF_00225"/>
    </source>
</evidence>
<dbReference type="EMBL" id="BMHQ01000001">
    <property type="protein sequence ID" value="GGE04361.1"/>
    <property type="molecule type" value="Genomic_DNA"/>
</dbReference>
<feature type="binding site" evidence="15">
    <location>
        <position position="144"/>
    </location>
    <ligand>
        <name>FMN</name>
        <dbReference type="ChEBI" id="CHEBI:58210"/>
    </ligand>
</feature>
<dbReference type="InterPro" id="IPR005720">
    <property type="entry name" value="Dihydroorotate_DH_cat"/>
</dbReference>
<evidence type="ECO:0000256" key="13">
    <source>
        <dbReference type="ARBA" id="ARBA00048639"/>
    </source>
</evidence>
<comment type="catalytic activity">
    <reaction evidence="13 15">
        <text>(S)-dihydroorotate + a quinone = orotate + a quinol</text>
        <dbReference type="Rhea" id="RHEA:30187"/>
        <dbReference type="ChEBI" id="CHEBI:24646"/>
        <dbReference type="ChEBI" id="CHEBI:30839"/>
        <dbReference type="ChEBI" id="CHEBI:30864"/>
        <dbReference type="ChEBI" id="CHEBI:132124"/>
        <dbReference type="EC" id="1.3.5.2"/>
    </reaction>
</comment>
<accession>A0A8J2VFV3</accession>